<comment type="caution">
    <text evidence="1">The sequence shown here is derived from an EMBL/GenBank/DDBJ whole genome shotgun (WGS) entry which is preliminary data.</text>
</comment>
<evidence type="ECO:0000313" key="1">
    <source>
        <dbReference type="EMBL" id="GHN32961.1"/>
    </source>
</evidence>
<proteinExistence type="predicted"/>
<sequence>MVGLAVDYLTRFMSGASPQEAFEISLRGASNLGEDALAAKLLAEVKGLEDSSITNAIKLTRFDVYYRAGLSYKPVSEIKQRFRT</sequence>
<evidence type="ECO:0000313" key="2">
    <source>
        <dbReference type="Proteomes" id="UP001054884"/>
    </source>
</evidence>
<gene>
    <name evidence="1" type="ORF">ME791_01130</name>
</gene>
<accession>A0ABD0ACY6</accession>
<organism evidence="1 2">
    <name type="scientific">Lactobacillus delbrueckii</name>
    <dbReference type="NCBI Taxonomy" id="1584"/>
    <lineage>
        <taxon>Bacteria</taxon>
        <taxon>Bacillati</taxon>
        <taxon>Bacillota</taxon>
        <taxon>Bacilli</taxon>
        <taxon>Lactobacillales</taxon>
        <taxon>Lactobacillaceae</taxon>
        <taxon>Lactobacillus</taxon>
    </lineage>
</organism>
<reference evidence="1 2" key="1">
    <citation type="journal article" date="2022" name="J. Dairy Sci.">
        <title>Genetic diversity of Lactobacillus delbrueckii isolated from raw milk in Hokkaido, Japan.</title>
        <authorList>
            <person name="Tsuchihashi H."/>
            <person name="Ichikawa A."/>
            <person name="Takeda M."/>
            <person name="Koizumi A."/>
            <person name="Mizoguchi C."/>
            <person name="Ishida T."/>
            <person name="Kimura K."/>
        </authorList>
    </citation>
    <scope>NUCLEOTIDE SEQUENCE [LARGE SCALE GENOMIC DNA]</scope>
    <source>
        <strain evidence="1 2">ME-791</strain>
    </source>
</reference>
<name>A0ABD0ACY6_9LACO</name>
<dbReference type="Proteomes" id="UP001054884">
    <property type="component" value="Unassembled WGS sequence"/>
</dbReference>
<dbReference type="AlphaFoldDB" id="A0ABD0ACY6"/>
<protein>
    <submittedName>
        <fullName evidence="1">Uncharacterized protein</fullName>
    </submittedName>
</protein>
<dbReference type="EMBL" id="BNHY01000001">
    <property type="protein sequence ID" value="GHN32961.1"/>
    <property type="molecule type" value="Genomic_DNA"/>
</dbReference>